<dbReference type="InterPro" id="IPR005024">
    <property type="entry name" value="Snf7_fam"/>
</dbReference>
<dbReference type="Pfam" id="PF03357">
    <property type="entry name" value="Snf7"/>
    <property type="match status" value="1"/>
</dbReference>
<dbReference type="GO" id="GO:0009898">
    <property type="term" value="C:cytoplasmic side of plasma membrane"/>
    <property type="evidence" value="ECO:0007669"/>
    <property type="project" value="TreeGrafter"/>
</dbReference>
<protein>
    <submittedName>
        <fullName evidence="7">Uncharacterized protein</fullName>
    </submittedName>
</protein>
<dbReference type="Gene3D" id="6.10.250.1710">
    <property type="match status" value="1"/>
</dbReference>
<evidence type="ECO:0000256" key="6">
    <source>
        <dbReference type="SAM" id="MobiDB-lite"/>
    </source>
</evidence>
<dbReference type="EMBL" id="GANO01000441">
    <property type="protein sequence ID" value="JAB59430.1"/>
    <property type="molecule type" value="mRNA"/>
</dbReference>
<keyword evidence="3" id="KW-0967">Endosome</keyword>
<proteinExistence type="evidence at transcript level"/>
<comment type="similarity">
    <text evidence="2">Belongs to the SNF7 family.</text>
</comment>
<dbReference type="Gene3D" id="1.10.287.1060">
    <property type="entry name" value="ESAT-6-like"/>
    <property type="match status" value="1"/>
</dbReference>
<reference evidence="7" key="1">
    <citation type="journal article" date="2014" name="Insect Biochem. Mol. Biol.">
        <title>An insight into the sialome of the frog biting fly, Corethrella appendiculata.</title>
        <authorList>
            <person name="Ribeiro J.M.C."/>
            <person name="Chagas A.C."/>
            <person name="Pham V.M."/>
            <person name="Lounibos L.P."/>
            <person name="Calvo E."/>
        </authorList>
    </citation>
    <scope>NUCLEOTIDE SEQUENCE</scope>
    <source>
        <tissue evidence="7">Salivary glands</tissue>
    </source>
</reference>
<dbReference type="AlphaFoldDB" id="U5EWR2"/>
<feature type="coiled-coil region" evidence="5">
    <location>
        <begin position="68"/>
        <end position="95"/>
    </location>
</feature>
<dbReference type="PANTHER" id="PTHR22761:SF10">
    <property type="entry name" value="GH13992P"/>
    <property type="match status" value="1"/>
</dbReference>
<evidence type="ECO:0000256" key="1">
    <source>
        <dbReference type="ARBA" id="ARBA00004603"/>
    </source>
</evidence>
<evidence type="ECO:0000256" key="5">
    <source>
        <dbReference type="SAM" id="Coils"/>
    </source>
</evidence>
<sequence>MSFFGKLFGKKGDPIPTPSEAIQKLRDIENMLTKKQDFLEKKIDIEIDTARKHGQKNKRAAIQALKRKKRYEKQLQQIDGTLSTIEMQREALENANTNTAVLTTMKNASDALKAAHKDMNIDDVHEMMDDIAEQNDVANEISNAISSAVGFGQDIDEDELEKELEELEQEELDKELLGVGPESNELPEVPSTELPAKAKEKEKEKKKAVAADEDDPDMKELMAWAE</sequence>
<evidence type="ECO:0000256" key="4">
    <source>
        <dbReference type="ARBA" id="ARBA00023054"/>
    </source>
</evidence>
<keyword evidence="4 5" id="KW-0175">Coiled coil</keyword>
<dbReference type="GO" id="GO:0006900">
    <property type="term" value="P:vesicle budding from membrane"/>
    <property type="evidence" value="ECO:0007669"/>
    <property type="project" value="TreeGrafter"/>
</dbReference>
<dbReference type="GO" id="GO:0005771">
    <property type="term" value="C:multivesicular body"/>
    <property type="evidence" value="ECO:0007669"/>
    <property type="project" value="TreeGrafter"/>
</dbReference>
<evidence type="ECO:0000313" key="7">
    <source>
        <dbReference type="EMBL" id="JAB59430.1"/>
    </source>
</evidence>
<dbReference type="FunFam" id="1.10.287.1060:FF:000001">
    <property type="entry name" value="Charged multivesicular body protein 4b"/>
    <property type="match status" value="1"/>
</dbReference>
<feature type="region of interest" description="Disordered" evidence="6">
    <location>
        <begin position="178"/>
        <end position="226"/>
    </location>
</feature>
<dbReference type="PANTHER" id="PTHR22761">
    <property type="entry name" value="CHARGED MULTIVESICULAR BODY PROTEIN"/>
    <property type="match status" value="1"/>
</dbReference>
<organism evidence="7">
    <name type="scientific">Corethrella appendiculata</name>
    <dbReference type="NCBI Taxonomy" id="1370023"/>
    <lineage>
        <taxon>Eukaryota</taxon>
        <taxon>Metazoa</taxon>
        <taxon>Ecdysozoa</taxon>
        <taxon>Arthropoda</taxon>
        <taxon>Hexapoda</taxon>
        <taxon>Insecta</taxon>
        <taxon>Pterygota</taxon>
        <taxon>Neoptera</taxon>
        <taxon>Endopterygota</taxon>
        <taxon>Diptera</taxon>
        <taxon>Nematocera</taxon>
        <taxon>Culicoidea</taxon>
        <taxon>Chaoboridae</taxon>
        <taxon>Corethrella</taxon>
    </lineage>
</organism>
<accession>U5EWR2</accession>
<dbReference type="GO" id="GO:0000815">
    <property type="term" value="C:ESCRT III complex"/>
    <property type="evidence" value="ECO:0007669"/>
    <property type="project" value="TreeGrafter"/>
</dbReference>
<dbReference type="GO" id="GO:0032511">
    <property type="term" value="P:late endosome to vacuole transport via multivesicular body sorting pathway"/>
    <property type="evidence" value="ECO:0007669"/>
    <property type="project" value="TreeGrafter"/>
</dbReference>
<name>U5EWR2_9DIPT</name>
<comment type="subcellular location">
    <subcellularLocation>
        <location evidence="1">Late endosome</location>
    </subcellularLocation>
</comment>
<feature type="compositionally biased region" description="Basic and acidic residues" evidence="6">
    <location>
        <begin position="196"/>
        <end position="210"/>
    </location>
</feature>
<evidence type="ECO:0000256" key="2">
    <source>
        <dbReference type="ARBA" id="ARBA00006190"/>
    </source>
</evidence>
<evidence type="ECO:0000256" key="3">
    <source>
        <dbReference type="ARBA" id="ARBA00022753"/>
    </source>
</evidence>